<evidence type="ECO:0000256" key="7">
    <source>
        <dbReference type="SAM" id="Phobius"/>
    </source>
</evidence>
<evidence type="ECO:0000256" key="5">
    <source>
        <dbReference type="ARBA" id="ARBA00023136"/>
    </source>
</evidence>
<feature type="region of interest" description="Disordered" evidence="6">
    <location>
        <begin position="126"/>
        <end position="146"/>
    </location>
</feature>
<feature type="transmembrane region" description="Helical" evidence="7">
    <location>
        <begin position="261"/>
        <end position="277"/>
    </location>
</feature>
<comment type="subcellular location">
    <subcellularLocation>
        <location evidence="1">Cell membrane</location>
        <topology evidence="1">Multi-pass membrane protein</topology>
    </subcellularLocation>
</comment>
<dbReference type="RefSeq" id="WP_179388135.1">
    <property type="nucleotide sequence ID" value="NZ_JACBYQ010000001.1"/>
</dbReference>
<evidence type="ECO:0000256" key="1">
    <source>
        <dbReference type="ARBA" id="ARBA00004651"/>
    </source>
</evidence>
<feature type="transmembrane region" description="Helical" evidence="7">
    <location>
        <begin position="211"/>
        <end position="230"/>
    </location>
</feature>
<keyword evidence="10" id="KW-1185">Reference proteome</keyword>
<dbReference type="AlphaFoldDB" id="A0A7Y9LRQ5"/>
<dbReference type="Pfam" id="PF03772">
    <property type="entry name" value="Competence"/>
    <property type="match status" value="1"/>
</dbReference>
<feature type="compositionally biased region" description="Polar residues" evidence="6">
    <location>
        <begin position="131"/>
        <end position="142"/>
    </location>
</feature>
<evidence type="ECO:0000256" key="2">
    <source>
        <dbReference type="ARBA" id="ARBA00022475"/>
    </source>
</evidence>
<proteinExistence type="predicted"/>
<feature type="transmembrane region" description="Helical" evidence="7">
    <location>
        <begin position="284"/>
        <end position="301"/>
    </location>
</feature>
<evidence type="ECO:0000313" key="10">
    <source>
        <dbReference type="Proteomes" id="UP000521748"/>
    </source>
</evidence>
<organism evidence="9 10">
    <name type="scientific">Psychromicrobium silvestre</name>
    <dbReference type="NCBI Taxonomy" id="1645614"/>
    <lineage>
        <taxon>Bacteria</taxon>
        <taxon>Bacillati</taxon>
        <taxon>Actinomycetota</taxon>
        <taxon>Actinomycetes</taxon>
        <taxon>Micrococcales</taxon>
        <taxon>Micrococcaceae</taxon>
        <taxon>Psychromicrobium</taxon>
    </lineage>
</organism>
<feature type="transmembrane region" description="Helical" evidence="7">
    <location>
        <begin position="237"/>
        <end position="255"/>
    </location>
</feature>
<accession>A0A7Y9LRQ5</accession>
<keyword evidence="4 7" id="KW-1133">Transmembrane helix</keyword>
<feature type="domain" description="ComEC/Rec2-related protein" evidence="8">
    <location>
        <begin position="187"/>
        <end position="450"/>
    </location>
</feature>
<comment type="caution">
    <text evidence="9">The sequence shown here is derived from an EMBL/GenBank/DDBJ whole genome shotgun (WGS) entry which is preliminary data.</text>
</comment>
<gene>
    <name evidence="9" type="ORF">FHU41_000585</name>
</gene>
<keyword evidence="3 7" id="KW-0812">Transmembrane</keyword>
<dbReference type="NCBIfam" id="TIGR00360">
    <property type="entry name" value="ComEC_N-term"/>
    <property type="match status" value="1"/>
</dbReference>
<dbReference type="Proteomes" id="UP000521748">
    <property type="component" value="Unassembled WGS sequence"/>
</dbReference>
<dbReference type="PANTHER" id="PTHR30619">
    <property type="entry name" value="DNA INTERNALIZATION/COMPETENCE PROTEIN COMEC/REC2"/>
    <property type="match status" value="1"/>
</dbReference>
<feature type="transmembrane region" description="Helical" evidence="7">
    <location>
        <begin position="307"/>
        <end position="328"/>
    </location>
</feature>
<keyword evidence="2" id="KW-1003">Cell membrane</keyword>
<evidence type="ECO:0000256" key="4">
    <source>
        <dbReference type="ARBA" id="ARBA00022989"/>
    </source>
</evidence>
<feature type="transmembrane region" description="Helical" evidence="7">
    <location>
        <begin position="434"/>
        <end position="456"/>
    </location>
</feature>
<dbReference type="GO" id="GO:0005886">
    <property type="term" value="C:plasma membrane"/>
    <property type="evidence" value="ECO:0007669"/>
    <property type="project" value="UniProtKB-SubCell"/>
</dbReference>
<feature type="transmembrane region" description="Helical" evidence="7">
    <location>
        <begin position="476"/>
        <end position="499"/>
    </location>
</feature>
<evidence type="ECO:0000313" key="9">
    <source>
        <dbReference type="EMBL" id="NYE94364.1"/>
    </source>
</evidence>
<reference evidence="9 10" key="1">
    <citation type="submission" date="2020-07" db="EMBL/GenBank/DDBJ databases">
        <title>Sequencing the genomes of 1000 actinobacteria strains.</title>
        <authorList>
            <person name="Klenk H.-P."/>
        </authorList>
    </citation>
    <scope>NUCLEOTIDE SEQUENCE [LARGE SCALE GENOMIC DNA]</scope>
    <source>
        <strain evidence="9 10">DSM 102047</strain>
    </source>
</reference>
<feature type="transmembrane region" description="Helical" evidence="7">
    <location>
        <begin position="370"/>
        <end position="393"/>
    </location>
</feature>
<keyword evidence="5 7" id="KW-0472">Membrane</keyword>
<evidence type="ECO:0000256" key="3">
    <source>
        <dbReference type="ARBA" id="ARBA00022692"/>
    </source>
</evidence>
<dbReference type="PANTHER" id="PTHR30619:SF1">
    <property type="entry name" value="RECOMBINATION PROTEIN 2"/>
    <property type="match status" value="1"/>
</dbReference>
<evidence type="ECO:0000259" key="8">
    <source>
        <dbReference type="Pfam" id="PF03772"/>
    </source>
</evidence>
<protein>
    <submittedName>
        <fullName evidence="9">Competence protein ComEC</fullName>
    </submittedName>
</protein>
<dbReference type="EMBL" id="JACBYQ010000001">
    <property type="protein sequence ID" value="NYE94364.1"/>
    <property type="molecule type" value="Genomic_DNA"/>
</dbReference>
<dbReference type="InterPro" id="IPR004477">
    <property type="entry name" value="ComEC_N"/>
</dbReference>
<sequence>MVIFIALLLVLGLGFFARARSLLRQLSLGAAITLLTLVLAGTLSAERMPAPLTNAVQDRTIISVQLTLDNEPRTLAGEPGGVLIQGTLSEATVKGNRLSMSLPISIHADGLWGSVQQGQRISTIGVLGSADPSNPGRNSFTPRTGPRLLAGVTDSGPFGGLRRLLRISVQELWKDRWPEAAELLPGLVTGDRSAQSEELSQLMKTVGMTHVSAVSGMNCSIVVLAIILAARSIRMPRVFAALCGALGLLFLIGVVGPDPSVLRAAVMGTLGTLSLLGGRSKHPLALLHTAVIVLLLANPWLAISFGFILSVLATAGLVVLGPGLRFFFERFLPGWAATLIAIPLAAQLCCAPVIVLLTPRLTPYALPANILAAPLVSLGTLLGTLALPLLPLLPWLATPLLWLAGLCAGGVVAICRVLAALPGSSLPWLEGAPGAILLGLLSAAFLGVFLAAEHWWRNPERFKERASRWLPFRVRWVLQGTGMIAVASVAGSMLATWLARAYYRMPP</sequence>
<name>A0A7Y9LRQ5_9MICC</name>
<feature type="transmembrane region" description="Helical" evidence="7">
    <location>
        <begin position="335"/>
        <end position="358"/>
    </location>
</feature>
<dbReference type="InterPro" id="IPR052159">
    <property type="entry name" value="Competence_DNA_uptake"/>
</dbReference>
<feature type="transmembrane region" description="Helical" evidence="7">
    <location>
        <begin position="400"/>
        <end position="422"/>
    </location>
</feature>
<evidence type="ECO:0000256" key="6">
    <source>
        <dbReference type="SAM" id="MobiDB-lite"/>
    </source>
</evidence>